<sequence length="111" mass="12445">MTAKGTFVYGLDKENSLALSFPAHEARTLEVALFDEFDHGRGVRVTFHVIIGGASGYRTFYLTASSPLHFAYVDQDEVAPDAQLLERFRTAIAEKRALHFPVERMPEEVEA</sequence>
<dbReference type="AlphaFoldDB" id="A0A1X6XKD3"/>
<accession>A0A1X6XKD3</accession>
<dbReference type="EMBL" id="FWFF01000017">
    <property type="protein sequence ID" value="SLM98967.1"/>
    <property type="molecule type" value="Genomic_DNA"/>
</dbReference>
<reference evidence="2" key="1">
    <citation type="submission" date="2017-02" db="EMBL/GenBank/DDBJ databases">
        <authorList>
            <person name="Dridi B."/>
        </authorList>
    </citation>
    <scope>NUCLEOTIDE SEQUENCE [LARGE SCALE GENOMIC DNA]</scope>
    <source>
        <strain evidence="2">B Co 03.10</strain>
    </source>
</reference>
<evidence type="ECO:0000313" key="2">
    <source>
        <dbReference type="Proteomes" id="UP000196581"/>
    </source>
</evidence>
<gene>
    <name evidence="1" type="ORF">FM105_10010</name>
</gene>
<organism evidence="1 2">
    <name type="scientific">Brevibacterium yomogidense</name>
    <dbReference type="NCBI Taxonomy" id="946573"/>
    <lineage>
        <taxon>Bacteria</taxon>
        <taxon>Bacillati</taxon>
        <taxon>Actinomycetota</taxon>
        <taxon>Actinomycetes</taxon>
        <taxon>Micrococcales</taxon>
        <taxon>Brevibacteriaceae</taxon>
        <taxon>Brevibacterium</taxon>
    </lineage>
</organism>
<keyword evidence="2" id="KW-1185">Reference proteome</keyword>
<protein>
    <submittedName>
        <fullName evidence="1">Uncharacterized protein</fullName>
    </submittedName>
</protein>
<name>A0A1X6XKD3_9MICO</name>
<dbReference type="RefSeq" id="WP_087007770.1">
    <property type="nucleotide sequence ID" value="NZ_FWFF01000017.1"/>
</dbReference>
<evidence type="ECO:0000313" key="1">
    <source>
        <dbReference type="EMBL" id="SLM98967.1"/>
    </source>
</evidence>
<dbReference type="Proteomes" id="UP000196581">
    <property type="component" value="Unassembled WGS sequence"/>
</dbReference>
<proteinExistence type="predicted"/>